<keyword evidence="4" id="KW-0479">Metal-binding</keyword>
<feature type="compositionally biased region" description="Acidic residues" evidence="9">
    <location>
        <begin position="324"/>
        <end position="341"/>
    </location>
</feature>
<accession>A0A9W9YQY4</accession>
<feature type="compositionally biased region" description="Basic and acidic residues" evidence="9">
    <location>
        <begin position="366"/>
        <end position="378"/>
    </location>
</feature>
<dbReference type="Pfam" id="PF13771">
    <property type="entry name" value="zf-HC5HC2H"/>
    <property type="match status" value="1"/>
</dbReference>
<dbReference type="CDD" id="cd15669">
    <property type="entry name" value="ePHD_PHF7_G2E3_like"/>
    <property type="match status" value="1"/>
</dbReference>
<keyword evidence="3 11" id="KW-0808">Transferase</keyword>
<dbReference type="Proteomes" id="UP001163046">
    <property type="component" value="Unassembled WGS sequence"/>
</dbReference>
<evidence type="ECO:0000256" key="1">
    <source>
        <dbReference type="ARBA" id="ARBA00004123"/>
    </source>
</evidence>
<evidence type="ECO:0000256" key="5">
    <source>
        <dbReference type="ARBA" id="ARBA00022771"/>
    </source>
</evidence>
<dbReference type="EC" id="2.3.2.26" evidence="11"/>
<feature type="region of interest" description="Disordered" evidence="9">
    <location>
        <begin position="556"/>
        <end position="585"/>
    </location>
</feature>
<evidence type="ECO:0000256" key="9">
    <source>
        <dbReference type="SAM" id="MobiDB-lite"/>
    </source>
</evidence>
<feature type="region of interest" description="Disordered" evidence="9">
    <location>
        <begin position="310"/>
        <end position="415"/>
    </location>
</feature>
<gene>
    <name evidence="11" type="primary">G2E3_1</name>
    <name evidence="11" type="ORF">OS493_014410</name>
</gene>
<comment type="caution">
    <text evidence="11">The sequence shown here is derived from an EMBL/GenBank/DDBJ whole genome shotgun (WGS) entry which is preliminary data.</text>
</comment>
<dbReference type="Pfam" id="PF26054">
    <property type="entry name" value="PHD_G2E3"/>
    <property type="match status" value="1"/>
</dbReference>
<evidence type="ECO:0000256" key="6">
    <source>
        <dbReference type="ARBA" id="ARBA00022786"/>
    </source>
</evidence>
<comment type="subcellular location">
    <subcellularLocation>
        <location evidence="1">Nucleus</location>
    </subcellularLocation>
</comment>
<evidence type="ECO:0000256" key="2">
    <source>
        <dbReference type="ARBA" id="ARBA00004906"/>
    </source>
</evidence>
<dbReference type="GO" id="GO:0005634">
    <property type="term" value="C:nucleus"/>
    <property type="evidence" value="ECO:0007669"/>
    <property type="project" value="TreeGrafter"/>
</dbReference>
<keyword evidence="8" id="KW-0539">Nucleus</keyword>
<keyword evidence="7" id="KW-0862">Zinc</keyword>
<dbReference type="GO" id="GO:0008270">
    <property type="term" value="F:zinc ion binding"/>
    <property type="evidence" value="ECO:0007669"/>
    <property type="project" value="UniProtKB-KW"/>
</dbReference>
<protein>
    <submittedName>
        <fullName evidence="11">Ubiquitin-protein transferase</fullName>
        <ecNumber evidence="11">2.3.2.26</ecNumber>
    </submittedName>
</protein>
<evidence type="ECO:0000313" key="11">
    <source>
        <dbReference type="EMBL" id="KAJ7361769.1"/>
    </source>
</evidence>
<evidence type="ECO:0000259" key="10">
    <source>
        <dbReference type="PROSITE" id="PS51805"/>
    </source>
</evidence>
<dbReference type="EMBL" id="MU827308">
    <property type="protein sequence ID" value="KAJ7361769.1"/>
    <property type="molecule type" value="Genomic_DNA"/>
</dbReference>
<organism evidence="11 12">
    <name type="scientific">Desmophyllum pertusum</name>
    <dbReference type="NCBI Taxonomy" id="174260"/>
    <lineage>
        <taxon>Eukaryota</taxon>
        <taxon>Metazoa</taxon>
        <taxon>Cnidaria</taxon>
        <taxon>Anthozoa</taxon>
        <taxon>Hexacorallia</taxon>
        <taxon>Scleractinia</taxon>
        <taxon>Caryophylliina</taxon>
        <taxon>Caryophylliidae</taxon>
        <taxon>Desmophyllum</taxon>
    </lineage>
</organism>
<keyword evidence="6" id="KW-0833">Ubl conjugation pathway</keyword>
<comment type="pathway">
    <text evidence="2">Protein modification; protein ubiquitination.</text>
</comment>
<proteinExistence type="predicted"/>
<evidence type="ECO:0000256" key="4">
    <source>
        <dbReference type="ARBA" id="ARBA00022723"/>
    </source>
</evidence>
<keyword evidence="5" id="KW-0863">Zinc-finger</keyword>
<evidence type="ECO:0000256" key="3">
    <source>
        <dbReference type="ARBA" id="ARBA00022679"/>
    </source>
</evidence>
<evidence type="ECO:0000256" key="7">
    <source>
        <dbReference type="ARBA" id="ARBA00022833"/>
    </source>
</evidence>
<dbReference type="InterPro" id="IPR013083">
    <property type="entry name" value="Znf_RING/FYVE/PHD"/>
</dbReference>
<dbReference type="GO" id="GO:0061630">
    <property type="term" value="F:ubiquitin protein ligase activity"/>
    <property type="evidence" value="ECO:0007669"/>
    <property type="project" value="UniProtKB-EC"/>
</dbReference>
<dbReference type="PROSITE" id="PS51805">
    <property type="entry name" value="EPHD"/>
    <property type="match status" value="1"/>
</dbReference>
<dbReference type="Gene3D" id="3.30.40.10">
    <property type="entry name" value="Zinc/RING finger domain, C3HC4 (zinc finger)"/>
    <property type="match status" value="2"/>
</dbReference>
<evidence type="ECO:0000313" key="12">
    <source>
        <dbReference type="Proteomes" id="UP001163046"/>
    </source>
</evidence>
<dbReference type="SUPFAM" id="SSF57903">
    <property type="entry name" value="FYVE/PHD zinc finger"/>
    <property type="match status" value="1"/>
</dbReference>
<dbReference type="InterPro" id="IPR011011">
    <property type="entry name" value="Znf_FYVE_PHD"/>
</dbReference>
<dbReference type="InterPro" id="IPR059102">
    <property type="entry name" value="PHD_PHF7/G2E3-like"/>
</dbReference>
<evidence type="ECO:0000256" key="8">
    <source>
        <dbReference type="ARBA" id="ARBA00023242"/>
    </source>
</evidence>
<dbReference type="InterPro" id="IPR051188">
    <property type="entry name" value="PHD-type_Zinc_Finger"/>
</dbReference>
<feature type="domain" description="PHD-type" evidence="10">
    <location>
        <begin position="27"/>
        <end position="143"/>
    </location>
</feature>
<keyword evidence="11" id="KW-0012">Acyltransferase</keyword>
<feature type="compositionally biased region" description="Basic and acidic residues" evidence="9">
    <location>
        <begin position="401"/>
        <end position="410"/>
    </location>
</feature>
<dbReference type="PANTHER" id="PTHR12420">
    <property type="entry name" value="PHD FINGER PROTEIN"/>
    <property type="match status" value="1"/>
</dbReference>
<dbReference type="PANTHER" id="PTHR12420:SF42">
    <property type="entry name" value="G2_M PHASE-SPECIFIC E3 UBIQUITIN-PROTEIN LIGASE"/>
    <property type="match status" value="1"/>
</dbReference>
<name>A0A9W9YQY4_9CNID</name>
<reference evidence="11" key="1">
    <citation type="submission" date="2023-01" db="EMBL/GenBank/DDBJ databases">
        <title>Genome assembly of the deep-sea coral Lophelia pertusa.</title>
        <authorList>
            <person name="Herrera S."/>
            <person name="Cordes E."/>
        </authorList>
    </citation>
    <scope>NUCLEOTIDE SEQUENCE</scope>
    <source>
        <strain evidence="11">USNM1676648</strain>
        <tissue evidence="11">Polyp</tissue>
    </source>
</reference>
<dbReference type="InterPro" id="IPR034732">
    <property type="entry name" value="EPHD"/>
</dbReference>
<dbReference type="OrthoDB" id="512616at2759"/>
<keyword evidence="12" id="KW-1185">Reference proteome</keyword>
<sequence>MFVQEFCSRMRRRPRKRLKERDVVEDSNVCKLCKEGPDEELFGKLFVDENSGFKVHQYCMFFSSGLAQRGEDNEGFDGFLIKDIKKEISRSKRLRCNECRNPGATIGCCDARCHQTFHYKCGRQRGALFQFFDCFNSFCMTHRPSQHVNLALSSNQTCPICWCKIEWNSKTPISDTPLVTPCCKSTWFHNSCLQSHAKSSGLYYFRCPICNNMDKFQEEMKRMGIYIPEQDASWEKEDAFADLLFQYSRCDAKKCICPHGREHKETAGKWRIRLCDICGQTGTHLKCQHWKKSPGEWHCDVCGTIQPYSSTRRKPVGDRSMDLSDNDDDDDDESSSAEDGDVNVCSVSDDETPLSVIKTDINSTRDASEDSTREHVREGASPMRKRRRLSLLGTSGNAGTSDHKEDHLTKSQDTATSSGLRFHDILDSTSMTSCSSLLLAFSDAVSTVWGGRSVTCPHQGSANMARQKSVKMDGEAIVIRDTDSDSSEVELINPGTNFDRTNLTRKPINKHKKNTEAGDTCSKFTESVNIARVKSPGKGKQHLRMSTGKKSTFNVAEADSSAPECGETASQGNLPRLESKQEPFDSDDDECLITNVVKKSKKSCPVGNDKLGMKCYLDCCNPARYHHLHHSSFKFKDLQSKTVSSTSYCDHVKEKSSKAVEQNLLSDKATAVVNDEEKVDACSIGTNTPPFKPSSSKELTSTQTGTTQLYFPVGKTPASPSGGKKRLNLRSKKSGSYLKKFCALYENQMPVNHKCSR</sequence>
<dbReference type="AlphaFoldDB" id="A0A9W9YQY4"/>
<dbReference type="InterPro" id="IPR042013">
    <property type="entry name" value="PHF7/G2E3_ePHD"/>
</dbReference>